<reference evidence="11 13" key="1">
    <citation type="submission" date="2018-07" db="EMBL/GenBank/DDBJ databases">
        <title>Brachybacterium saurashtrense DSM 23186 genome sequence.</title>
        <authorList>
            <person name="Guo L."/>
        </authorList>
    </citation>
    <scope>NUCLEOTIDE SEQUENCE [LARGE SCALE GENOMIC DNA]</scope>
    <source>
        <strain evidence="11 13">DSM 23186</strain>
    </source>
</reference>
<evidence type="ECO:0000256" key="1">
    <source>
        <dbReference type="ARBA" id="ARBA00000085"/>
    </source>
</evidence>
<dbReference type="Proteomes" id="UP000254236">
    <property type="component" value="Chromosome"/>
</dbReference>
<evidence type="ECO:0000256" key="9">
    <source>
        <dbReference type="SAM" id="Phobius"/>
    </source>
</evidence>
<evidence type="ECO:0000256" key="7">
    <source>
        <dbReference type="ARBA" id="ARBA00022840"/>
    </source>
</evidence>
<dbReference type="RefSeq" id="WP_115411969.1">
    <property type="nucleotide sequence ID" value="NZ_CP031356.1"/>
</dbReference>
<name>A0A345YJW2_9MICO</name>
<keyword evidence="8" id="KW-0902">Two-component regulatory system</keyword>
<evidence type="ECO:0000313" key="11">
    <source>
        <dbReference type="EMBL" id="AXK44214.1"/>
    </source>
</evidence>
<evidence type="ECO:0000313" key="14">
    <source>
        <dbReference type="Proteomes" id="UP000282185"/>
    </source>
</evidence>
<keyword evidence="9" id="KW-1133">Transmembrane helix</keyword>
<evidence type="ECO:0000256" key="2">
    <source>
        <dbReference type="ARBA" id="ARBA00012438"/>
    </source>
</evidence>
<dbReference type="EMBL" id="QSWH01000007">
    <property type="protein sequence ID" value="RRR21486.1"/>
    <property type="molecule type" value="Genomic_DNA"/>
</dbReference>
<keyword evidence="4" id="KW-0808">Transferase</keyword>
<dbReference type="GO" id="GO:0016020">
    <property type="term" value="C:membrane"/>
    <property type="evidence" value="ECO:0007669"/>
    <property type="project" value="InterPro"/>
</dbReference>
<dbReference type="InterPro" id="IPR011712">
    <property type="entry name" value="Sig_transdc_His_kin_sub3_dim/P"/>
</dbReference>
<evidence type="ECO:0000256" key="4">
    <source>
        <dbReference type="ARBA" id="ARBA00022679"/>
    </source>
</evidence>
<dbReference type="PANTHER" id="PTHR24421">
    <property type="entry name" value="NITRATE/NITRITE SENSOR PROTEIN NARX-RELATED"/>
    <property type="match status" value="1"/>
</dbReference>
<reference evidence="12 14" key="2">
    <citation type="submission" date="2018-08" db="EMBL/GenBank/DDBJ databases">
        <title>Brachybacterium saurashtrense DSM 23186.</title>
        <authorList>
            <person name="Li Y."/>
        </authorList>
    </citation>
    <scope>NUCLEOTIDE SEQUENCE [LARGE SCALE GENOMIC DNA]</scope>
    <source>
        <strain evidence="12 14">DSM 23186</strain>
    </source>
</reference>
<dbReference type="AlphaFoldDB" id="A0A345YJW2"/>
<dbReference type="GO" id="GO:0046983">
    <property type="term" value="F:protein dimerization activity"/>
    <property type="evidence" value="ECO:0007669"/>
    <property type="project" value="InterPro"/>
</dbReference>
<dbReference type="GO" id="GO:0000155">
    <property type="term" value="F:phosphorelay sensor kinase activity"/>
    <property type="evidence" value="ECO:0007669"/>
    <property type="project" value="InterPro"/>
</dbReference>
<dbReference type="GO" id="GO:0005524">
    <property type="term" value="F:ATP binding"/>
    <property type="evidence" value="ECO:0007669"/>
    <property type="project" value="UniProtKB-KW"/>
</dbReference>
<evidence type="ECO:0000313" key="13">
    <source>
        <dbReference type="Proteomes" id="UP000254236"/>
    </source>
</evidence>
<evidence type="ECO:0000256" key="8">
    <source>
        <dbReference type="ARBA" id="ARBA00023012"/>
    </source>
</evidence>
<dbReference type="InterPro" id="IPR036890">
    <property type="entry name" value="HATPase_C_sf"/>
</dbReference>
<evidence type="ECO:0000256" key="5">
    <source>
        <dbReference type="ARBA" id="ARBA00022741"/>
    </source>
</evidence>
<keyword evidence="9" id="KW-0812">Transmembrane</keyword>
<feature type="transmembrane region" description="Helical" evidence="9">
    <location>
        <begin position="142"/>
        <end position="161"/>
    </location>
</feature>
<proteinExistence type="predicted"/>
<dbReference type="Proteomes" id="UP000282185">
    <property type="component" value="Unassembled WGS sequence"/>
</dbReference>
<dbReference type="EMBL" id="CP031356">
    <property type="protein sequence ID" value="AXK44214.1"/>
    <property type="molecule type" value="Genomic_DNA"/>
</dbReference>
<dbReference type="OrthoDB" id="227596at2"/>
<keyword evidence="3" id="KW-0597">Phosphoprotein</keyword>
<keyword evidence="7" id="KW-0067">ATP-binding</keyword>
<dbReference type="Pfam" id="PF07730">
    <property type="entry name" value="HisKA_3"/>
    <property type="match status" value="1"/>
</dbReference>
<dbReference type="KEGG" id="bsau:DWV08_00290"/>
<comment type="catalytic activity">
    <reaction evidence="1">
        <text>ATP + protein L-histidine = ADP + protein N-phospho-L-histidine.</text>
        <dbReference type="EC" id="2.7.13.3"/>
    </reaction>
</comment>
<dbReference type="EC" id="2.7.13.3" evidence="2"/>
<dbReference type="Gene3D" id="1.20.5.1930">
    <property type="match status" value="1"/>
</dbReference>
<dbReference type="Gene3D" id="3.30.565.10">
    <property type="entry name" value="Histidine kinase-like ATPase, C-terminal domain"/>
    <property type="match status" value="1"/>
</dbReference>
<dbReference type="InterPro" id="IPR050482">
    <property type="entry name" value="Sensor_HK_TwoCompSys"/>
</dbReference>
<feature type="transmembrane region" description="Helical" evidence="9">
    <location>
        <begin position="86"/>
        <end position="103"/>
    </location>
</feature>
<keyword evidence="9" id="KW-0472">Membrane</keyword>
<keyword evidence="5" id="KW-0547">Nucleotide-binding</keyword>
<accession>A0A345YJW2</accession>
<feature type="domain" description="Signal transduction histidine kinase subgroup 3 dimerisation and phosphoacceptor" evidence="10">
    <location>
        <begin position="195"/>
        <end position="257"/>
    </location>
</feature>
<evidence type="ECO:0000259" key="10">
    <source>
        <dbReference type="Pfam" id="PF07730"/>
    </source>
</evidence>
<keyword evidence="13" id="KW-1185">Reference proteome</keyword>
<keyword evidence="6 12" id="KW-0418">Kinase</keyword>
<organism evidence="12 14">
    <name type="scientific">Brachybacterium saurashtrense</name>
    <dbReference type="NCBI Taxonomy" id="556288"/>
    <lineage>
        <taxon>Bacteria</taxon>
        <taxon>Bacillati</taxon>
        <taxon>Actinomycetota</taxon>
        <taxon>Actinomycetes</taxon>
        <taxon>Micrococcales</taxon>
        <taxon>Dermabacteraceae</taxon>
        <taxon>Brachybacterium</taxon>
    </lineage>
</organism>
<gene>
    <name evidence="11" type="ORF">DWV08_00290</name>
    <name evidence="12" type="ORF">DXU92_14190</name>
</gene>
<feature type="transmembrane region" description="Helical" evidence="9">
    <location>
        <begin position="48"/>
        <end position="66"/>
    </location>
</feature>
<feature type="transmembrane region" description="Helical" evidence="9">
    <location>
        <begin position="115"/>
        <end position="136"/>
    </location>
</feature>
<evidence type="ECO:0000313" key="12">
    <source>
        <dbReference type="EMBL" id="RRR21486.1"/>
    </source>
</evidence>
<evidence type="ECO:0000256" key="6">
    <source>
        <dbReference type="ARBA" id="ARBA00022777"/>
    </source>
</evidence>
<feature type="transmembrane region" description="Helical" evidence="9">
    <location>
        <begin position="18"/>
        <end position="36"/>
    </location>
</feature>
<protein>
    <recommendedName>
        <fullName evidence="2">histidine kinase</fullName>
        <ecNumber evidence="2">2.7.13.3</ecNumber>
    </recommendedName>
</protein>
<evidence type="ECO:0000256" key="3">
    <source>
        <dbReference type="ARBA" id="ARBA00022553"/>
    </source>
</evidence>
<dbReference type="PANTHER" id="PTHR24421:SF10">
    <property type="entry name" value="NITRATE_NITRITE SENSOR PROTEIN NARQ"/>
    <property type="match status" value="1"/>
</dbReference>
<sequence length="407" mass="42608">MPSAVEPVEHEPGLGRDLLVAALYAGVVVALPLLGLQSSGLLSGRDGWGLPVSLTLLLVSCASLLWRRRRPAVTLAVAGPLSLAELLGGGNIGAYLLLFEALFDPVMHGSARLARLTTGLAITTGSLGMLAALVAGVPGPQVLLLAMLIVLVLATPLLWGWEVRHHREARFAAERLAGLEQELAAVRTSRAVEAERRTIAHDLHDVVAGHLSAVSLHTGLAASLEDAAERESSLRTAGDSARAALRDLRSMIGVLSSEEAGALPQATLDWPSLSARLRGRDPQARVEVEPALSDPAQVEPSAQAALLRIGAEAVTNAVRHGRAPMTMTARREEDAAVLTLTNERSDDAAPRTGVGRGALAHRAAAVGGTASAGPLPDDTSRWQVEARLPLCARGEHPFAPDLEEPPT</sequence>